<comment type="function">
    <text evidence="2">Catalyzes the ATP-dependent phosphorylation of thiamine-monophosphate (TMP) to form thiamine-pyrophosphate (TPP), the active form of vitamin B1.</text>
</comment>
<feature type="binding site" evidence="2">
    <location>
        <position position="78"/>
    </location>
    <ligand>
        <name>Mg(2+)</name>
        <dbReference type="ChEBI" id="CHEBI:18420"/>
        <label>3</label>
    </ligand>
</feature>
<dbReference type="GO" id="GO:0005524">
    <property type="term" value="F:ATP binding"/>
    <property type="evidence" value="ECO:0007669"/>
    <property type="project" value="UniProtKB-UniRule"/>
</dbReference>
<comment type="pathway">
    <text evidence="2">Cofactor biosynthesis; thiamine diphosphate biosynthesis; thiamine diphosphate from thiamine phosphate: step 1/1.</text>
</comment>
<feature type="binding site" evidence="2">
    <location>
        <position position="50"/>
    </location>
    <ligand>
        <name>Mg(2+)</name>
        <dbReference type="ChEBI" id="CHEBI:18420"/>
        <label>2</label>
    </ligand>
</feature>
<dbReference type="Pfam" id="PF02769">
    <property type="entry name" value="AIRS_C"/>
    <property type="match status" value="1"/>
</dbReference>
<name>A0A081B7U1_9HYPH</name>
<evidence type="ECO:0000313" key="6">
    <source>
        <dbReference type="Proteomes" id="UP000028702"/>
    </source>
</evidence>
<proteinExistence type="inferred from homology"/>
<feature type="binding site" evidence="2">
    <location>
        <begin position="125"/>
        <end position="126"/>
    </location>
    <ligand>
        <name>ATP</name>
        <dbReference type="ChEBI" id="CHEBI:30616"/>
    </ligand>
</feature>
<dbReference type="Gene3D" id="3.90.650.10">
    <property type="entry name" value="PurM-like C-terminal domain"/>
    <property type="match status" value="1"/>
</dbReference>
<evidence type="ECO:0000259" key="4">
    <source>
        <dbReference type="Pfam" id="PF02769"/>
    </source>
</evidence>
<dbReference type="eggNOG" id="COG0611">
    <property type="taxonomic scope" value="Bacteria"/>
</dbReference>
<dbReference type="SUPFAM" id="SSF56042">
    <property type="entry name" value="PurM C-terminal domain-like"/>
    <property type="match status" value="1"/>
</dbReference>
<feature type="binding site" evidence="2">
    <location>
        <position position="221"/>
    </location>
    <ligand>
        <name>Mg(2+)</name>
        <dbReference type="ChEBI" id="CHEBI:18420"/>
        <label>5</label>
    </ligand>
</feature>
<dbReference type="AlphaFoldDB" id="A0A081B7U1"/>
<dbReference type="Proteomes" id="UP000028702">
    <property type="component" value="Unassembled WGS sequence"/>
</dbReference>
<gene>
    <name evidence="2" type="primary">thiL</name>
    <name evidence="5" type="ORF">M2A_0608</name>
</gene>
<dbReference type="NCBIfam" id="TIGR01379">
    <property type="entry name" value="thiL"/>
    <property type="match status" value="1"/>
</dbReference>
<dbReference type="GO" id="GO:0009228">
    <property type="term" value="P:thiamine biosynthetic process"/>
    <property type="evidence" value="ECO:0007669"/>
    <property type="project" value="UniProtKB-KW"/>
</dbReference>
<keyword evidence="6" id="KW-1185">Reference proteome</keyword>
<feature type="domain" description="PurM-like C-terminal" evidence="4">
    <location>
        <begin position="156"/>
        <end position="307"/>
    </location>
</feature>
<sequence>MAGQGNTGEFEIIERYFAPLAKRTEGAFGLKDDAALFQPRPGYDLVMTKDAIVAGVHFLPADPYDLVAQKLVRVNVSDLAAKGAEPKAYLLALAWPEGVEEKDIALFAAGLQKDQDIYGLELLGGDTVKTPGPATFSLTAIGTVPHGEFIRRSGAKAGDAVYVTGTLGDAALGLKLARGDIDLLSISERRALIQRYRLPQPRVAVGAGLRGIASAGLDISDGLGADLLHLCKASGLRARISQSALPLSAPARQLLKKDETLWPSVLNGGDDYEIVFAAPGEAGVKLELLAGSTGVPITRIGYLEAGEPAVLLEDMSGRTEPLAESGYRHF</sequence>
<feature type="binding site" evidence="2">
    <location>
        <position position="218"/>
    </location>
    <ligand>
        <name>Mg(2+)</name>
        <dbReference type="ChEBI" id="CHEBI:18420"/>
        <label>3</label>
    </ligand>
</feature>
<dbReference type="EC" id="2.7.4.16" evidence="2"/>
<dbReference type="InterPro" id="IPR016188">
    <property type="entry name" value="PurM-like_N"/>
</dbReference>
<comment type="caution">
    <text evidence="5">The sequence shown here is derived from an EMBL/GenBank/DDBJ whole genome shotgun (WGS) entry which is preliminary data.</text>
</comment>
<dbReference type="UniPathway" id="UPA00060">
    <property type="reaction ID" value="UER00142"/>
</dbReference>
<feature type="binding site" evidence="2">
    <location>
        <position position="48"/>
    </location>
    <ligand>
        <name>Mg(2+)</name>
        <dbReference type="ChEBI" id="CHEBI:18420"/>
        <label>4</label>
    </ligand>
</feature>
<dbReference type="PIRSF" id="PIRSF005303">
    <property type="entry name" value="Thiam_monoph_kin"/>
    <property type="match status" value="1"/>
</dbReference>
<feature type="binding site" evidence="2">
    <location>
        <position position="270"/>
    </location>
    <ligand>
        <name>substrate</name>
    </ligand>
</feature>
<dbReference type="Gene3D" id="3.30.1330.10">
    <property type="entry name" value="PurM-like, N-terminal domain"/>
    <property type="match status" value="1"/>
</dbReference>
<keyword evidence="2" id="KW-0479">Metal-binding</keyword>
<feature type="binding site" evidence="2">
    <location>
        <position position="33"/>
    </location>
    <ligand>
        <name>Mg(2+)</name>
        <dbReference type="ChEBI" id="CHEBI:18420"/>
        <label>3</label>
    </ligand>
</feature>
<feature type="domain" description="PurM-like N-terminal" evidence="3">
    <location>
        <begin position="32"/>
        <end position="144"/>
    </location>
</feature>
<evidence type="ECO:0000313" key="5">
    <source>
        <dbReference type="EMBL" id="GAK44109.1"/>
    </source>
</evidence>
<keyword evidence="2" id="KW-0067">ATP-binding</keyword>
<protein>
    <recommendedName>
        <fullName evidence="2">Thiamine-monophosphate kinase</fullName>
        <shortName evidence="2">TMP kinase</shortName>
        <shortName evidence="2">Thiamine-phosphate kinase</shortName>
        <ecNumber evidence="2">2.7.4.16</ecNumber>
    </recommendedName>
</protein>
<comment type="caution">
    <text evidence="2">Lacks conserved residue(s) required for the propagation of feature annotation.</text>
</comment>
<comment type="miscellaneous">
    <text evidence="2">Reaction mechanism of ThiL seems to utilize a direct, inline transfer of the gamma-phosphate of ATP to TMP rather than a phosphorylated enzyme intermediate.</text>
</comment>
<comment type="catalytic activity">
    <reaction evidence="2">
        <text>thiamine phosphate + ATP = thiamine diphosphate + ADP</text>
        <dbReference type="Rhea" id="RHEA:15913"/>
        <dbReference type="ChEBI" id="CHEBI:30616"/>
        <dbReference type="ChEBI" id="CHEBI:37575"/>
        <dbReference type="ChEBI" id="CHEBI:58937"/>
        <dbReference type="ChEBI" id="CHEBI:456216"/>
        <dbReference type="EC" id="2.7.4.16"/>
    </reaction>
</comment>
<dbReference type="PANTHER" id="PTHR30270">
    <property type="entry name" value="THIAMINE-MONOPHOSPHATE KINASE"/>
    <property type="match status" value="1"/>
</dbReference>
<dbReference type="GO" id="GO:0000287">
    <property type="term" value="F:magnesium ion binding"/>
    <property type="evidence" value="ECO:0007669"/>
    <property type="project" value="UniProtKB-UniRule"/>
</dbReference>
<feature type="binding site" evidence="2">
    <location>
        <position position="220"/>
    </location>
    <ligand>
        <name>ATP</name>
        <dbReference type="ChEBI" id="CHEBI:30616"/>
    </ligand>
</feature>
<keyword evidence="2" id="KW-0460">Magnesium</keyword>
<dbReference type="Pfam" id="PF00586">
    <property type="entry name" value="AIRS"/>
    <property type="match status" value="1"/>
</dbReference>
<dbReference type="InterPro" id="IPR036676">
    <property type="entry name" value="PurM-like_C_sf"/>
</dbReference>
<organism evidence="5 6">
    <name type="scientific">Tepidicaulis marinus</name>
    <dbReference type="NCBI Taxonomy" id="1333998"/>
    <lineage>
        <taxon>Bacteria</taxon>
        <taxon>Pseudomonadati</taxon>
        <taxon>Pseudomonadota</taxon>
        <taxon>Alphaproteobacteria</taxon>
        <taxon>Hyphomicrobiales</taxon>
        <taxon>Parvibaculaceae</taxon>
        <taxon>Tepidicaulis</taxon>
    </lineage>
</organism>
<feature type="binding site" evidence="2">
    <location>
        <position position="327"/>
    </location>
    <ligand>
        <name>substrate</name>
    </ligand>
</feature>
<keyword evidence="2" id="KW-0808">Transferase</keyword>
<feature type="binding site" evidence="2">
    <location>
        <position position="78"/>
    </location>
    <ligand>
        <name>Mg(2+)</name>
        <dbReference type="ChEBI" id="CHEBI:18420"/>
        <label>4</label>
    </ligand>
</feature>
<accession>A0A081B7U1</accession>
<dbReference type="HAMAP" id="MF_02128">
    <property type="entry name" value="TMP_kinase"/>
    <property type="match status" value="1"/>
</dbReference>
<dbReference type="SUPFAM" id="SSF55326">
    <property type="entry name" value="PurM N-terminal domain-like"/>
    <property type="match status" value="1"/>
</dbReference>
<dbReference type="GO" id="GO:0009030">
    <property type="term" value="F:thiamine-phosphate kinase activity"/>
    <property type="evidence" value="ECO:0007669"/>
    <property type="project" value="UniProtKB-UniRule"/>
</dbReference>
<reference evidence="5 6" key="1">
    <citation type="submission" date="2014-07" db="EMBL/GenBank/DDBJ databases">
        <title>Tepidicaulis marinum gen. nov., sp. nov., a novel marine bacterium denitrifying nitrate to nitrous oxide strictly under microaerobic conditions.</title>
        <authorList>
            <person name="Takeuchi M."/>
            <person name="Yamagishi T."/>
            <person name="Kamagata Y."/>
            <person name="Oshima K."/>
            <person name="Hattori M."/>
            <person name="Katayama T."/>
            <person name="Hanada S."/>
            <person name="Tamaki H."/>
            <person name="Marumo K."/>
            <person name="Maeda H."/>
            <person name="Nedachi M."/>
            <person name="Iwasaki W."/>
            <person name="Suwa Y."/>
            <person name="Sakata S."/>
        </authorList>
    </citation>
    <scope>NUCLEOTIDE SEQUENCE [LARGE SCALE GENOMIC DNA]</scope>
    <source>
        <strain evidence="5 6">MA2</strain>
    </source>
</reference>
<feature type="binding site" evidence="2">
    <location>
        <position position="50"/>
    </location>
    <ligand>
        <name>Mg(2+)</name>
        <dbReference type="ChEBI" id="CHEBI:18420"/>
        <label>1</label>
    </ligand>
</feature>
<feature type="binding site" evidence="2">
    <location>
        <position position="152"/>
    </location>
    <ligand>
        <name>ATP</name>
        <dbReference type="ChEBI" id="CHEBI:30616"/>
    </ligand>
</feature>
<keyword evidence="1 2" id="KW-0784">Thiamine biosynthesis</keyword>
<feature type="binding site" evidence="2">
    <location>
        <position position="57"/>
    </location>
    <ligand>
        <name>substrate</name>
    </ligand>
</feature>
<feature type="binding site" evidence="2">
    <location>
        <position position="126"/>
    </location>
    <ligand>
        <name>Mg(2+)</name>
        <dbReference type="ChEBI" id="CHEBI:18420"/>
        <label>1</label>
    </ligand>
</feature>
<feature type="binding site" evidence="2">
    <location>
        <position position="78"/>
    </location>
    <ligand>
        <name>Mg(2+)</name>
        <dbReference type="ChEBI" id="CHEBI:18420"/>
        <label>2</label>
    </ligand>
</feature>
<dbReference type="GO" id="GO:0009229">
    <property type="term" value="P:thiamine diphosphate biosynthetic process"/>
    <property type="evidence" value="ECO:0007669"/>
    <property type="project" value="UniProtKB-UniRule"/>
</dbReference>
<dbReference type="PANTHER" id="PTHR30270:SF0">
    <property type="entry name" value="THIAMINE-MONOPHOSPHATE KINASE"/>
    <property type="match status" value="1"/>
</dbReference>
<feature type="binding site" evidence="2">
    <location>
        <position position="33"/>
    </location>
    <ligand>
        <name>Mg(2+)</name>
        <dbReference type="ChEBI" id="CHEBI:18420"/>
        <label>4</label>
    </ligand>
</feature>
<dbReference type="InterPro" id="IPR006283">
    <property type="entry name" value="ThiL-like"/>
</dbReference>
<evidence type="ECO:0000256" key="1">
    <source>
        <dbReference type="ARBA" id="ARBA00022977"/>
    </source>
</evidence>
<dbReference type="STRING" id="1333998.M2A_0608"/>
<keyword evidence="2 5" id="KW-0418">Kinase</keyword>
<dbReference type="InterPro" id="IPR010918">
    <property type="entry name" value="PurM-like_C_dom"/>
</dbReference>
<comment type="similarity">
    <text evidence="2">Belongs to the thiamine-monophosphate kinase family.</text>
</comment>
<dbReference type="CDD" id="cd02194">
    <property type="entry name" value="ThiL"/>
    <property type="match status" value="1"/>
</dbReference>
<evidence type="ECO:0000259" key="3">
    <source>
        <dbReference type="Pfam" id="PF00586"/>
    </source>
</evidence>
<keyword evidence="2" id="KW-0547">Nucleotide-binding</keyword>
<evidence type="ECO:0000256" key="2">
    <source>
        <dbReference type="HAMAP-Rule" id="MF_02128"/>
    </source>
</evidence>
<dbReference type="InterPro" id="IPR036921">
    <property type="entry name" value="PurM-like_N_sf"/>
</dbReference>
<dbReference type="RefSeq" id="WP_045442785.1">
    <property type="nucleotide sequence ID" value="NZ_BBIO01000002.1"/>
</dbReference>
<dbReference type="EMBL" id="BBIO01000002">
    <property type="protein sequence ID" value="GAK44109.1"/>
    <property type="molecule type" value="Genomic_DNA"/>
</dbReference>